<name>A0A504YEN7_FASGI</name>
<dbReference type="AlphaFoldDB" id="A0A504YEN7"/>
<gene>
    <name evidence="1" type="ORF">FGIG_07900</name>
</gene>
<comment type="caution">
    <text evidence="1">The sequence shown here is derived from an EMBL/GenBank/DDBJ whole genome shotgun (WGS) entry which is preliminary data.</text>
</comment>
<protein>
    <submittedName>
        <fullName evidence="1">Uncharacterized protein</fullName>
    </submittedName>
</protein>
<dbReference type="EMBL" id="SUNJ01011656">
    <property type="protein sequence ID" value="TPP58719.1"/>
    <property type="molecule type" value="Genomic_DNA"/>
</dbReference>
<sequence length="63" mass="7092">MSHRTVDSALQHYVSSNHLYEVFEGYIHRSQYATNSSTGGPRSAPVTIWCTETRSDCANRTTL</sequence>
<accession>A0A504YEN7</accession>
<organism evidence="1 2">
    <name type="scientific">Fasciola gigantica</name>
    <name type="common">Giant liver fluke</name>
    <dbReference type="NCBI Taxonomy" id="46835"/>
    <lineage>
        <taxon>Eukaryota</taxon>
        <taxon>Metazoa</taxon>
        <taxon>Spiralia</taxon>
        <taxon>Lophotrochozoa</taxon>
        <taxon>Platyhelminthes</taxon>
        <taxon>Trematoda</taxon>
        <taxon>Digenea</taxon>
        <taxon>Plagiorchiida</taxon>
        <taxon>Echinostomata</taxon>
        <taxon>Echinostomatoidea</taxon>
        <taxon>Fasciolidae</taxon>
        <taxon>Fasciola</taxon>
    </lineage>
</organism>
<proteinExistence type="predicted"/>
<keyword evidence="2" id="KW-1185">Reference proteome</keyword>
<evidence type="ECO:0000313" key="2">
    <source>
        <dbReference type="Proteomes" id="UP000316759"/>
    </source>
</evidence>
<evidence type="ECO:0000313" key="1">
    <source>
        <dbReference type="EMBL" id="TPP58719.1"/>
    </source>
</evidence>
<reference evidence="1 2" key="1">
    <citation type="submission" date="2019-04" db="EMBL/GenBank/DDBJ databases">
        <title>Annotation for the trematode Fasciola gigantica.</title>
        <authorList>
            <person name="Choi Y.-J."/>
        </authorList>
    </citation>
    <scope>NUCLEOTIDE SEQUENCE [LARGE SCALE GENOMIC DNA]</scope>
    <source>
        <strain evidence="1">Uganda_cow_1</strain>
    </source>
</reference>
<dbReference type="Proteomes" id="UP000316759">
    <property type="component" value="Unassembled WGS sequence"/>
</dbReference>